<evidence type="ECO:0000313" key="1">
    <source>
        <dbReference type="EMBL" id="NGZ90464.1"/>
    </source>
</evidence>
<proteinExistence type="predicted"/>
<dbReference type="NCBIfam" id="NF038133">
    <property type="entry name" value="choice_anch_L"/>
    <property type="match status" value="1"/>
</dbReference>
<reference evidence="1" key="1">
    <citation type="submission" date="2020-03" db="EMBL/GenBank/DDBJ databases">
        <title>Psychroflexus Maritimus sp. nov., isolate from marine sediment.</title>
        <authorList>
            <person name="Zhong Y.-L."/>
        </authorList>
    </citation>
    <scope>NUCLEOTIDE SEQUENCE</scope>
    <source>
        <strain evidence="1">C1</strain>
    </source>
</reference>
<protein>
    <submittedName>
        <fullName evidence="1">Gliding motility-associated C-terminal domain-containing protein</fullName>
    </submittedName>
</protein>
<organism evidence="1 2">
    <name type="scientific">Psychroflexus maritimus</name>
    <dbReference type="NCBI Taxonomy" id="2714865"/>
    <lineage>
        <taxon>Bacteria</taxon>
        <taxon>Pseudomonadati</taxon>
        <taxon>Bacteroidota</taxon>
        <taxon>Flavobacteriia</taxon>
        <taxon>Flavobacteriales</taxon>
        <taxon>Flavobacteriaceae</taxon>
        <taxon>Psychroflexus</taxon>
    </lineage>
</organism>
<name>A0A967ALE6_9FLAO</name>
<dbReference type="Proteomes" id="UP000643701">
    <property type="component" value="Unassembled WGS sequence"/>
</dbReference>
<dbReference type="InterPro" id="IPR049804">
    <property type="entry name" value="Choice_anch_L"/>
</dbReference>
<dbReference type="InterPro" id="IPR026341">
    <property type="entry name" value="T9SS_type_B"/>
</dbReference>
<dbReference type="EMBL" id="JAANAS010000072">
    <property type="protein sequence ID" value="NGZ90464.1"/>
    <property type="molecule type" value="Genomic_DNA"/>
</dbReference>
<dbReference type="AlphaFoldDB" id="A0A967ALE6"/>
<comment type="caution">
    <text evidence="1">The sequence shown here is derived from an EMBL/GenBank/DDBJ whole genome shotgun (WGS) entry which is preliminary data.</text>
</comment>
<evidence type="ECO:0000313" key="2">
    <source>
        <dbReference type="Proteomes" id="UP000643701"/>
    </source>
</evidence>
<dbReference type="NCBIfam" id="TIGR04131">
    <property type="entry name" value="Bac_Flav_CTERM"/>
    <property type="match status" value="1"/>
</dbReference>
<sequence length="774" mass="84967">MTKKLFYFVLMWCFVFVGFSQNIQIFEPVNDLSENDNEFTLFQLIDEVLIQGECKIVDNVESPNNSRDSGATFDSFGYFDGSGTSFPFEDGIVLASNDVTTIPSNPGGNLSGTVWTGDPDLDNLAGPEESNNATVITFDFVPFQEFIEFNYLMASMEYNTFVCSYADVFAFILSGPGIDNENFYNIDANPNNEDVAFDLGGLNIATLPGTNIPATITNIHNGTSGNANNCASGSLGEFAASQFYAGNSTATGYDGRTVPLTASADVIAGETYTIKLAVGDYRDTVLPTAVFLEGQSFDIGIIDLGDDLTFANPQTECDGDPILLESGFPDDSSILQYAWTRNGDEIEGADGPGLTVDETGFYVLFVFVVDPNGNVACFNSGNVFVDFFPKPEVNLPSSELVCPDESVILDATPANIDNINAAIEDAEQIIQDIIDDPDIDIEDVDIIVPELSYQWYFNGAPIEGATDFTYEPNEPGIYELDVEFANCFDTYTVEVDLVEFEVVEQIESISACFSEGQEINAVIEPEIEFFVPSQEEANPSYSWSTGETTPTIEVNEGGTYELTVSVNGCEETTSYEVDLFEAHTVLIENKTVCFDELETTFESGYNNSQDGTSVVWSLPNGTTQTSSNLNLSWANSGEAETLEGEYAVTVTINDCEVTEVFEFNFTRQDDGEGEILQSCIIPEGISPNGDGINDSFDLAFLDDILGVEKVQIFNRYGRKVYESSNTYRNEFFGQDQGGINLVTGTYFYVIKLKESNDSFSQTEKGWLYINREQQ</sequence>
<keyword evidence="2" id="KW-1185">Reference proteome</keyword>
<gene>
    <name evidence="1" type="ORF">G7034_09385</name>
</gene>
<dbReference type="RefSeq" id="WP_166400703.1">
    <property type="nucleotide sequence ID" value="NZ_JAANAS010000072.1"/>
</dbReference>
<dbReference type="Pfam" id="PF13585">
    <property type="entry name" value="CHU_C"/>
    <property type="match status" value="1"/>
</dbReference>
<accession>A0A967ALE6</accession>